<proteinExistence type="predicted"/>
<evidence type="ECO:0000256" key="6">
    <source>
        <dbReference type="ARBA" id="ARBA00022729"/>
    </source>
</evidence>
<keyword evidence="7" id="KW-0547">Nucleotide-binding</keyword>
<organism evidence="18 19">
    <name type="scientific">Nannocystis pusilla</name>
    <dbReference type="NCBI Taxonomy" id="889268"/>
    <lineage>
        <taxon>Bacteria</taxon>
        <taxon>Pseudomonadati</taxon>
        <taxon>Myxococcota</taxon>
        <taxon>Polyangia</taxon>
        <taxon>Nannocystales</taxon>
        <taxon>Nannocystaceae</taxon>
        <taxon>Nannocystis</taxon>
    </lineage>
</organism>
<keyword evidence="8" id="KW-0418">Kinase</keyword>
<keyword evidence="3" id="KW-1003">Cell membrane</keyword>
<dbReference type="InterPro" id="IPR055163">
    <property type="entry name" value="ALK/LTK-like_GRD"/>
</dbReference>
<evidence type="ECO:0000256" key="7">
    <source>
        <dbReference type="ARBA" id="ARBA00022741"/>
    </source>
</evidence>
<keyword evidence="19" id="KW-1185">Reference proteome</keyword>
<comment type="caution">
    <text evidence="18">The sequence shown here is derived from an EMBL/GenBank/DDBJ whole genome shotgun (WGS) entry which is preliminary data.</text>
</comment>
<evidence type="ECO:0000256" key="1">
    <source>
        <dbReference type="ARBA" id="ARBA00004251"/>
    </source>
</evidence>
<keyword evidence="9" id="KW-0067">ATP-binding</keyword>
<dbReference type="Pfam" id="PF12810">
    <property type="entry name" value="ALK_LTK_GRD"/>
    <property type="match status" value="1"/>
</dbReference>
<keyword evidence="14" id="KW-0675">Receptor</keyword>
<evidence type="ECO:0000256" key="16">
    <source>
        <dbReference type="SAM" id="MobiDB-lite"/>
    </source>
</evidence>
<evidence type="ECO:0000256" key="2">
    <source>
        <dbReference type="ARBA" id="ARBA00011902"/>
    </source>
</evidence>
<name>A0ABS7TL17_9BACT</name>
<evidence type="ECO:0000313" key="19">
    <source>
        <dbReference type="Proteomes" id="UP001139031"/>
    </source>
</evidence>
<dbReference type="EC" id="2.7.10.1" evidence="2"/>
<keyword evidence="13" id="KW-1015">Disulfide bond</keyword>
<evidence type="ECO:0000256" key="10">
    <source>
        <dbReference type="ARBA" id="ARBA00022989"/>
    </source>
</evidence>
<evidence type="ECO:0000256" key="9">
    <source>
        <dbReference type="ARBA" id="ARBA00022840"/>
    </source>
</evidence>
<keyword evidence="11" id="KW-0472">Membrane</keyword>
<keyword evidence="10" id="KW-1133">Transmembrane helix</keyword>
<evidence type="ECO:0000256" key="13">
    <source>
        <dbReference type="ARBA" id="ARBA00023157"/>
    </source>
</evidence>
<feature type="domain" description="ALK/LTK-like glycine-rich" evidence="17">
    <location>
        <begin position="70"/>
        <end position="260"/>
    </location>
</feature>
<evidence type="ECO:0000256" key="12">
    <source>
        <dbReference type="ARBA" id="ARBA00023137"/>
    </source>
</evidence>
<keyword evidence="4" id="KW-0808">Transferase</keyword>
<dbReference type="EMBL" id="JAIRAU010000002">
    <property type="protein sequence ID" value="MBZ5708888.1"/>
    <property type="molecule type" value="Genomic_DNA"/>
</dbReference>
<sequence length="282" mass="26864">MQRAASHIRHDRAAAALAVLLGCHAAEYEGIDGMAPERASECVEPGARWFSFTGAPQTFVVPECVTTLAVELWGAQGGPSRCGTDDEHGLPDVQEDGGHGGRLRADLSVSPGDVVLVHVGGRGGLDGAPGWNGGGSGGRWGGGGGGASDVRLNGASLVDRALVVGGGGGGVCGYPDHGAGGHGGGLAGEDGIVGDVNWRAGGGGQPHAGGAGGAAPGQSGVFGLGGGAAGYHVAGGGGGWYGGGGAFGAGGGGGSSYVGPAGNDAELEVGARDGDGVVVISW</sequence>
<keyword evidence="12" id="KW-0829">Tyrosine-protein kinase</keyword>
<evidence type="ECO:0000259" key="17">
    <source>
        <dbReference type="Pfam" id="PF12810"/>
    </source>
</evidence>
<protein>
    <recommendedName>
        <fullName evidence="2">receptor protein-tyrosine kinase</fullName>
        <ecNumber evidence="2">2.7.10.1</ecNumber>
    </recommendedName>
</protein>
<evidence type="ECO:0000256" key="4">
    <source>
        <dbReference type="ARBA" id="ARBA00022679"/>
    </source>
</evidence>
<dbReference type="Proteomes" id="UP001139031">
    <property type="component" value="Unassembled WGS sequence"/>
</dbReference>
<evidence type="ECO:0000256" key="14">
    <source>
        <dbReference type="ARBA" id="ARBA00023170"/>
    </source>
</evidence>
<evidence type="ECO:0000256" key="3">
    <source>
        <dbReference type="ARBA" id="ARBA00022475"/>
    </source>
</evidence>
<evidence type="ECO:0000256" key="11">
    <source>
        <dbReference type="ARBA" id="ARBA00023136"/>
    </source>
</evidence>
<evidence type="ECO:0000256" key="15">
    <source>
        <dbReference type="ARBA" id="ARBA00023180"/>
    </source>
</evidence>
<keyword evidence="6" id="KW-0732">Signal</keyword>
<feature type="compositionally biased region" description="Basic and acidic residues" evidence="16">
    <location>
        <begin position="83"/>
        <end position="102"/>
    </location>
</feature>
<evidence type="ECO:0000256" key="5">
    <source>
        <dbReference type="ARBA" id="ARBA00022692"/>
    </source>
</evidence>
<dbReference type="PROSITE" id="PS51257">
    <property type="entry name" value="PROKAR_LIPOPROTEIN"/>
    <property type="match status" value="1"/>
</dbReference>
<dbReference type="RefSeq" id="WP_224190667.1">
    <property type="nucleotide sequence ID" value="NZ_JAIRAU010000002.1"/>
</dbReference>
<evidence type="ECO:0000313" key="18">
    <source>
        <dbReference type="EMBL" id="MBZ5708888.1"/>
    </source>
</evidence>
<comment type="subcellular location">
    <subcellularLocation>
        <location evidence="1">Cell membrane</location>
        <topology evidence="1">Single-pass type I membrane protein</topology>
    </subcellularLocation>
</comment>
<keyword evidence="5" id="KW-0812">Transmembrane</keyword>
<feature type="region of interest" description="Disordered" evidence="16">
    <location>
        <begin position="78"/>
        <end position="102"/>
    </location>
</feature>
<keyword evidence="15" id="KW-0325">Glycoprotein</keyword>
<accession>A0ABS7TL17</accession>
<gene>
    <name evidence="18" type="ORF">K7C98_06440</name>
</gene>
<reference evidence="18" key="1">
    <citation type="submission" date="2021-08" db="EMBL/GenBank/DDBJ databases">
        <authorList>
            <person name="Stevens D.C."/>
        </authorList>
    </citation>
    <scope>NUCLEOTIDE SEQUENCE</scope>
    <source>
        <strain evidence="18">DSM 53165</strain>
    </source>
</reference>
<evidence type="ECO:0000256" key="8">
    <source>
        <dbReference type="ARBA" id="ARBA00022777"/>
    </source>
</evidence>